<gene>
    <name evidence="3" type="ORF">AJ79_01916</name>
</gene>
<comment type="caution">
    <text evidence="3">The sequence shown here is derived from an EMBL/GenBank/DDBJ whole genome shotgun (WGS) entry which is preliminary data.</text>
</comment>
<dbReference type="EMBL" id="PDNB01000019">
    <property type="protein sequence ID" value="PGH16149.1"/>
    <property type="molecule type" value="Genomic_DNA"/>
</dbReference>
<keyword evidence="1" id="KW-1133">Transmembrane helix</keyword>
<dbReference type="Proteomes" id="UP000223968">
    <property type="component" value="Unassembled WGS sequence"/>
</dbReference>
<dbReference type="Gene3D" id="1.20.58.340">
    <property type="entry name" value="Magnesium transport protein CorA, transmembrane region"/>
    <property type="match status" value="1"/>
</dbReference>
<protein>
    <recommendedName>
        <fullName evidence="2">CorA-like transporter domain-containing protein</fullName>
    </recommendedName>
</protein>
<keyword evidence="1" id="KW-0812">Transmembrane</keyword>
<sequence length="474" mass="53248">MYISEEQEEEDESQLFLITQQRSWTTLDISRSHFDDLLRIYNVFPSFWNYVFAFGRKSQENEFAFPGFRGKTTNCKSPGSAESYESAYILRRVELNGRALAPGQSPWSIRQTAVYHQININSLNPFSQTTRRVKSMFIVIAPSAALKQQLSSPNAMEDERQDGTSSLTLHSQVVAESMGGWLDYMAWLEENLTEQTNRVVLAEVGIKAQSPFRAANLSISFADRQILKQFEDSITNLQVISPTMLSTVVRIRDKCQRICQLGHEKGEQRCSCIETIGELNENIEEVKLYVDRAKALKERVGSTVSLLSDLLSYEEAHALKDLAETSHQESRSMAQFTEKSARDAAAVKVLTIIGLVYLPTTIVLNFFSTEFVSSQGGDKLKVSTQAWILAAVSIPFTVITVTLWWLCVRRKNSFPRAFSQPSISRTSIGLSFLSSISRKKNPIPRDPECGEQSPTFTQDFAVGTLSTATTLKHG</sequence>
<dbReference type="Pfam" id="PF26616">
    <property type="entry name" value="CorA-like"/>
    <property type="match status" value="1"/>
</dbReference>
<name>A0A2B7Y4V3_9EURO</name>
<evidence type="ECO:0000313" key="3">
    <source>
        <dbReference type="EMBL" id="PGH16149.1"/>
    </source>
</evidence>
<feature type="transmembrane region" description="Helical" evidence="1">
    <location>
        <begin position="387"/>
        <end position="408"/>
    </location>
</feature>
<dbReference type="OrthoDB" id="1046782at2759"/>
<keyword evidence="1" id="KW-0472">Membrane</keyword>
<dbReference type="AlphaFoldDB" id="A0A2B7Y4V3"/>
<dbReference type="InterPro" id="IPR058257">
    <property type="entry name" value="CorA-like_dom"/>
</dbReference>
<feature type="domain" description="CorA-like transporter" evidence="2">
    <location>
        <begin position="8"/>
        <end position="199"/>
    </location>
</feature>
<accession>A0A2B7Y4V3</accession>
<organism evidence="3 4">
    <name type="scientific">Helicocarpus griseus UAMH5409</name>
    <dbReference type="NCBI Taxonomy" id="1447875"/>
    <lineage>
        <taxon>Eukaryota</taxon>
        <taxon>Fungi</taxon>
        <taxon>Dikarya</taxon>
        <taxon>Ascomycota</taxon>
        <taxon>Pezizomycotina</taxon>
        <taxon>Eurotiomycetes</taxon>
        <taxon>Eurotiomycetidae</taxon>
        <taxon>Onygenales</taxon>
        <taxon>Ajellomycetaceae</taxon>
        <taxon>Helicocarpus</taxon>
    </lineage>
</organism>
<evidence type="ECO:0000259" key="2">
    <source>
        <dbReference type="Pfam" id="PF26616"/>
    </source>
</evidence>
<evidence type="ECO:0000313" key="4">
    <source>
        <dbReference type="Proteomes" id="UP000223968"/>
    </source>
</evidence>
<evidence type="ECO:0000256" key="1">
    <source>
        <dbReference type="SAM" id="Phobius"/>
    </source>
</evidence>
<keyword evidence="4" id="KW-1185">Reference proteome</keyword>
<feature type="transmembrane region" description="Helical" evidence="1">
    <location>
        <begin position="345"/>
        <end position="367"/>
    </location>
</feature>
<reference evidence="3 4" key="1">
    <citation type="submission" date="2017-10" db="EMBL/GenBank/DDBJ databases">
        <title>Comparative genomics in systemic dimorphic fungi from Ajellomycetaceae.</title>
        <authorList>
            <person name="Munoz J.F."/>
            <person name="Mcewen J.G."/>
            <person name="Clay O.K."/>
            <person name="Cuomo C.A."/>
        </authorList>
    </citation>
    <scope>NUCLEOTIDE SEQUENCE [LARGE SCALE GENOMIC DNA]</scope>
    <source>
        <strain evidence="3 4">UAMH5409</strain>
    </source>
</reference>
<dbReference type="STRING" id="1447875.A0A2B7Y4V3"/>
<proteinExistence type="predicted"/>